<dbReference type="EMBL" id="JAYMYR010000007">
    <property type="protein sequence ID" value="KAK7353231.1"/>
    <property type="molecule type" value="Genomic_DNA"/>
</dbReference>
<dbReference type="AlphaFoldDB" id="A0AAN9MFS7"/>
<name>A0AAN9MFS7_PHACN</name>
<evidence type="ECO:0000313" key="2">
    <source>
        <dbReference type="Proteomes" id="UP001374584"/>
    </source>
</evidence>
<gene>
    <name evidence="1" type="ORF">VNO80_18672</name>
</gene>
<comment type="caution">
    <text evidence="1">The sequence shown here is derived from an EMBL/GenBank/DDBJ whole genome shotgun (WGS) entry which is preliminary data.</text>
</comment>
<sequence>MQKSYMALGAQVPSSPSIVILLLLCQNYKPGDAHKKIVCYHERAPYYIGVKQSKEPILFIPMFLLSLHD</sequence>
<reference evidence="1 2" key="1">
    <citation type="submission" date="2024-01" db="EMBL/GenBank/DDBJ databases">
        <title>The genomes of 5 underutilized Papilionoideae crops provide insights into root nodulation and disease resistanc.</title>
        <authorList>
            <person name="Jiang F."/>
        </authorList>
    </citation>
    <scope>NUCLEOTIDE SEQUENCE [LARGE SCALE GENOMIC DNA]</scope>
    <source>
        <strain evidence="1">JINMINGXINNONG_FW02</strain>
        <tissue evidence="1">Leaves</tissue>
    </source>
</reference>
<protein>
    <submittedName>
        <fullName evidence="1">Uncharacterized protein</fullName>
    </submittedName>
</protein>
<dbReference type="Proteomes" id="UP001374584">
    <property type="component" value="Unassembled WGS sequence"/>
</dbReference>
<evidence type="ECO:0000313" key="1">
    <source>
        <dbReference type="EMBL" id="KAK7353231.1"/>
    </source>
</evidence>
<keyword evidence="2" id="KW-1185">Reference proteome</keyword>
<organism evidence="1 2">
    <name type="scientific">Phaseolus coccineus</name>
    <name type="common">Scarlet runner bean</name>
    <name type="synonym">Phaseolus multiflorus</name>
    <dbReference type="NCBI Taxonomy" id="3886"/>
    <lineage>
        <taxon>Eukaryota</taxon>
        <taxon>Viridiplantae</taxon>
        <taxon>Streptophyta</taxon>
        <taxon>Embryophyta</taxon>
        <taxon>Tracheophyta</taxon>
        <taxon>Spermatophyta</taxon>
        <taxon>Magnoliopsida</taxon>
        <taxon>eudicotyledons</taxon>
        <taxon>Gunneridae</taxon>
        <taxon>Pentapetalae</taxon>
        <taxon>rosids</taxon>
        <taxon>fabids</taxon>
        <taxon>Fabales</taxon>
        <taxon>Fabaceae</taxon>
        <taxon>Papilionoideae</taxon>
        <taxon>50 kb inversion clade</taxon>
        <taxon>NPAAA clade</taxon>
        <taxon>indigoferoid/millettioid clade</taxon>
        <taxon>Phaseoleae</taxon>
        <taxon>Phaseolus</taxon>
    </lineage>
</organism>
<accession>A0AAN9MFS7</accession>
<proteinExistence type="predicted"/>